<reference evidence="1" key="1">
    <citation type="submission" date="2018-05" db="EMBL/GenBank/DDBJ databases">
        <authorList>
            <person name="Lanie J.A."/>
            <person name="Ng W.-L."/>
            <person name="Kazmierczak K.M."/>
            <person name="Andrzejewski T.M."/>
            <person name="Davidsen T.M."/>
            <person name="Wayne K.J."/>
            <person name="Tettelin H."/>
            <person name="Glass J.I."/>
            <person name="Rusch D."/>
            <person name="Podicherti R."/>
            <person name="Tsui H.-C.T."/>
            <person name="Winkler M.E."/>
        </authorList>
    </citation>
    <scope>NUCLEOTIDE SEQUENCE</scope>
</reference>
<organism evidence="1">
    <name type="scientific">marine metagenome</name>
    <dbReference type="NCBI Taxonomy" id="408172"/>
    <lineage>
        <taxon>unclassified sequences</taxon>
        <taxon>metagenomes</taxon>
        <taxon>ecological metagenomes</taxon>
    </lineage>
</organism>
<dbReference type="CDD" id="cd04485">
    <property type="entry name" value="DnaE_OBF"/>
    <property type="match status" value="1"/>
</dbReference>
<evidence type="ECO:0008006" key="2">
    <source>
        <dbReference type="Google" id="ProtNLM"/>
    </source>
</evidence>
<gene>
    <name evidence="1" type="ORF">METZ01_LOCUS171149</name>
</gene>
<dbReference type="AlphaFoldDB" id="A0A382BWW6"/>
<accession>A0A382BWW6</accession>
<sequence>IVTLEDLEGSVPMVIFPETYEVSRALIEKNKVVWVRGDISVDMRSKKTDDDGNEIDARQIQVNEVVAIEDLVESKTSSVEVVIPKVTIPEPIEQLKKLCAKYRGEHDLILRLTDSKFGEVIVQCGGKFRIKDSENAIKDIESLFGESTVYRSNRTHRQGDQPRHSVSSS</sequence>
<evidence type="ECO:0000313" key="1">
    <source>
        <dbReference type="EMBL" id="SVB18295.1"/>
    </source>
</evidence>
<feature type="non-terminal residue" evidence="1">
    <location>
        <position position="1"/>
    </location>
</feature>
<proteinExistence type="predicted"/>
<protein>
    <recommendedName>
        <fullName evidence="2">OB domain-containing protein</fullName>
    </recommendedName>
</protein>
<dbReference type="EMBL" id="UINC01031754">
    <property type="protein sequence ID" value="SVB18295.1"/>
    <property type="molecule type" value="Genomic_DNA"/>
</dbReference>
<name>A0A382BWW6_9ZZZZ</name>